<name>A0A0B6YZ47_9EUPU</name>
<keyword evidence="1" id="KW-0472">Membrane</keyword>
<sequence>LISCGQVKIISVVPHGLESADKFVLSYEKYQSKISKPEASGLPSCVAPMVISTPQILLQPSSSPRSAQQEVPSSFNTPITITSNLDHVDGVIEYRDVTVSNVNKQTSPFTKHLKLIILYIIFGVVILVLTVSLIAVLISYYRISKLNNNGTGDSSEKTALCQHREDTPLDTFQNPFTDSCGTSETTYAFRTDPNNTDQVMATIHHDACS</sequence>
<reference evidence="2" key="1">
    <citation type="submission" date="2014-12" db="EMBL/GenBank/DDBJ databases">
        <title>Insight into the proteome of Arion vulgaris.</title>
        <authorList>
            <person name="Aradska J."/>
            <person name="Bulat T."/>
            <person name="Smidak R."/>
            <person name="Sarate P."/>
            <person name="Gangsoo J."/>
            <person name="Sialana F."/>
            <person name="Bilban M."/>
            <person name="Lubec G."/>
        </authorList>
    </citation>
    <scope>NUCLEOTIDE SEQUENCE</scope>
    <source>
        <tissue evidence="2">Skin</tissue>
    </source>
</reference>
<accession>A0A0B6YZ47</accession>
<dbReference type="EMBL" id="HACG01014638">
    <property type="protein sequence ID" value="CEK61503.1"/>
    <property type="molecule type" value="Transcribed_RNA"/>
</dbReference>
<feature type="non-terminal residue" evidence="2">
    <location>
        <position position="1"/>
    </location>
</feature>
<dbReference type="AlphaFoldDB" id="A0A0B6YZ47"/>
<keyword evidence="1" id="KW-1133">Transmembrane helix</keyword>
<evidence type="ECO:0000313" key="2">
    <source>
        <dbReference type="EMBL" id="CEK61503.1"/>
    </source>
</evidence>
<keyword evidence="1" id="KW-0812">Transmembrane</keyword>
<gene>
    <name evidence="2" type="primary">ORF42435</name>
</gene>
<evidence type="ECO:0000256" key="1">
    <source>
        <dbReference type="SAM" id="Phobius"/>
    </source>
</evidence>
<proteinExistence type="predicted"/>
<organism evidence="2">
    <name type="scientific">Arion vulgaris</name>
    <dbReference type="NCBI Taxonomy" id="1028688"/>
    <lineage>
        <taxon>Eukaryota</taxon>
        <taxon>Metazoa</taxon>
        <taxon>Spiralia</taxon>
        <taxon>Lophotrochozoa</taxon>
        <taxon>Mollusca</taxon>
        <taxon>Gastropoda</taxon>
        <taxon>Heterobranchia</taxon>
        <taxon>Euthyneura</taxon>
        <taxon>Panpulmonata</taxon>
        <taxon>Eupulmonata</taxon>
        <taxon>Stylommatophora</taxon>
        <taxon>Helicina</taxon>
        <taxon>Arionoidea</taxon>
        <taxon>Arionidae</taxon>
        <taxon>Arion</taxon>
    </lineage>
</organism>
<feature type="transmembrane region" description="Helical" evidence="1">
    <location>
        <begin position="116"/>
        <end position="141"/>
    </location>
</feature>
<protein>
    <submittedName>
        <fullName evidence="2">Uncharacterized protein</fullName>
    </submittedName>
</protein>
<feature type="non-terminal residue" evidence="2">
    <location>
        <position position="209"/>
    </location>
</feature>